<reference evidence="1 2" key="1">
    <citation type="submission" date="2014-07" db="EMBL/GenBank/DDBJ databases">
        <authorList>
            <person name="McCorrison J."/>
            <person name="Sanka R."/>
            <person name="Torralba M."/>
            <person name="Gillis M."/>
            <person name="Haft D.H."/>
            <person name="Methe B."/>
            <person name="Sutton G."/>
            <person name="Nelson K.E."/>
        </authorList>
    </citation>
    <scope>NUCLEOTIDE SEQUENCE [LARGE SCALE GENOMIC DNA]</scope>
    <source>
        <strain evidence="1 2">DNF00450</strain>
    </source>
</reference>
<proteinExistence type="predicted"/>
<name>A0A095Y4L0_9CORY</name>
<gene>
    <name evidence="1" type="ORF">HMPREF1650_04055</name>
</gene>
<evidence type="ECO:0000313" key="2">
    <source>
        <dbReference type="Proteomes" id="UP000029548"/>
    </source>
</evidence>
<dbReference type="eggNOG" id="ENOG5031MT3">
    <property type="taxonomic scope" value="Bacteria"/>
</dbReference>
<dbReference type="Proteomes" id="UP000029548">
    <property type="component" value="Unassembled WGS sequence"/>
</dbReference>
<protein>
    <recommendedName>
        <fullName evidence="3">Acetyltransferase</fullName>
    </recommendedName>
</protein>
<dbReference type="EMBL" id="JRNE01000040">
    <property type="protein sequence ID" value="KGF17350.1"/>
    <property type="molecule type" value="Genomic_DNA"/>
</dbReference>
<dbReference type="AlphaFoldDB" id="A0A095Y4L0"/>
<accession>A0A095Y4L0</accession>
<evidence type="ECO:0000313" key="1">
    <source>
        <dbReference type="EMBL" id="KGF17350.1"/>
    </source>
</evidence>
<organism evidence="1 2">
    <name type="scientific">Corynebacterium freneyi DNF00450</name>
    <dbReference type="NCBI Taxonomy" id="1287475"/>
    <lineage>
        <taxon>Bacteria</taxon>
        <taxon>Bacillati</taxon>
        <taxon>Actinomycetota</taxon>
        <taxon>Actinomycetes</taxon>
        <taxon>Mycobacteriales</taxon>
        <taxon>Corynebacteriaceae</taxon>
        <taxon>Corynebacterium</taxon>
    </lineage>
</organism>
<sequence>METTAYTTEWDDTYTITTRTGKYDDTNPSDDVSRIIEAHDEDGDLVSHMYLDLTTGQIMQVETREENQREGIATALAQYAVDNGIPIFHSPEEHCTHEGLSFAYATDFIDEIDPELAYQP</sequence>
<evidence type="ECO:0008006" key="3">
    <source>
        <dbReference type="Google" id="ProtNLM"/>
    </source>
</evidence>
<comment type="caution">
    <text evidence="1">The sequence shown here is derived from an EMBL/GenBank/DDBJ whole genome shotgun (WGS) entry which is preliminary data.</text>
</comment>
<dbReference type="RefSeq" id="WP_035121150.1">
    <property type="nucleotide sequence ID" value="NZ_JRNE01000040.1"/>
</dbReference>